<proteinExistence type="predicted"/>
<evidence type="ECO:0000259" key="1">
    <source>
        <dbReference type="Pfam" id="PF13354"/>
    </source>
</evidence>
<evidence type="ECO:0000313" key="3">
    <source>
        <dbReference type="Proteomes" id="UP000006304"/>
    </source>
</evidence>
<dbReference type="HOGENOM" id="CLU_071490_0_0_11"/>
<dbReference type="GO" id="GO:0008800">
    <property type="term" value="F:beta-lactamase activity"/>
    <property type="evidence" value="ECO:0007669"/>
    <property type="project" value="InterPro"/>
</dbReference>
<dbReference type="Pfam" id="PF13354">
    <property type="entry name" value="Beta-lactamase2"/>
    <property type="match status" value="1"/>
</dbReference>
<keyword evidence="3" id="KW-1185">Reference proteome</keyword>
<protein>
    <recommendedName>
        <fullName evidence="1">Beta-lactamase class A catalytic domain-containing protein</fullName>
    </recommendedName>
</protein>
<dbReference type="STRING" id="1133849.O3I_023975"/>
<dbReference type="InterPro" id="IPR012338">
    <property type="entry name" value="Beta-lactam/transpept-like"/>
</dbReference>
<dbReference type="GO" id="GO:0046677">
    <property type="term" value="P:response to antibiotic"/>
    <property type="evidence" value="ECO:0007669"/>
    <property type="project" value="InterPro"/>
</dbReference>
<dbReference type="Gene3D" id="3.40.710.10">
    <property type="entry name" value="DD-peptidase/beta-lactamase superfamily"/>
    <property type="match status" value="1"/>
</dbReference>
<dbReference type="PANTHER" id="PTHR35333">
    <property type="entry name" value="BETA-LACTAMASE"/>
    <property type="match status" value="1"/>
</dbReference>
<feature type="domain" description="Beta-lactamase class A catalytic" evidence="1">
    <location>
        <begin position="8"/>
        <end position="203"/>
    </location>
</feature>
<dbReference type="KEGG" id="nbr:O3I_023975"/>
<dbReference type="AlphaFoldDB" id="K0F0U0"/>
<organism evidence="2 3">
    <name type="scientific">Nocardia brasiliensis (strain ATCC 700358 / HUJEG-1)</name>
    <dbReference type="NCBI Taxonomy" id="1133849"/>
    <lineage>
        <taxon>Bacteria</taxon>
        <taxon>Bacillati</taxon>
        <taxon>Actinomycetota</taxon>
        <taxon>Actinomycetes</taxon>
        <taxon>Mycobacteriales</taxon>
        <taxon>Nocardiaceae</taxon>
        <taxon>Nocardia</taxon>
    </lineage>
</organism>
<name>K0F0U0_NOCB7</name>
<sequence length="262" mass="28366">MAQDENFVIEGASVQKLAVATALLDAVDRGDLALSDTVELTDDVIAGGAGIYHRQVVYGDRLTLSNALTAMLQVSDNTAVRLIGSVLPGVEINRILAAKGLTRTRVDPLPDNPNRFWLGVTTPREMNELLVRLVKGTLLSEASTAAMLRVLTWSSVGYVDGVRRTMSSMERTRVATKYGADDDRRHEAGVVFDEAGAPLLVYAYFADQVPQPGNFGSTNPVVEAHSLLGRAMVDGYRKLSSLQSLFDPVRTHREITAGRQPG</sequence>
<evidence type="ECO:0000313" key="2">
    <source>
        <dbReference type="EMBL" id="AFU02750.1"/>
    </source>
</evidence>
<reference evidence="2 3" key="1">
    <citation type="journal article" date="2012" name="J. Bacteriol.">
        <title>Complete genome sequence of Nocardia brasiliensis HUJEG-1.</title>
        <authorList>
            <person name="Vera-Cabrera L."/>
            <person name="Ortiz-Lopez R."/>
            <person name="Elizondo-Gonzalez R."/>
            <person name="Perez-Maya A.A."/>
            <person name="Ocampo-Candiani J."/>
        </authorList>
    </citation>
    <scope>NUCLEOTIDE SEQUENCE [LARGE SCALE GENOMIC DNA]</scope>
    <source>
        <strain evidence="3">ATCC 700358</strain>
    </source>
</reference>
<dbReference type="eggNOG" id="COG2367">
    <property type="taxonomic scope" value="Bacteria"/>
</dbReference>
<dbReference type="EMBL" id="CP003876">
    <property type="protein sequence ID" value="AFU02750.1"/>
    <property type="molecule type" value="Genomic_DNA"/>
</dbReference>
<accession>K0F0U0</accession>
<gene>
    <name evidence="2" type="ORF">O3I_023975</name>
</gene>
<dbReference type="GO" id="GO:0030655">
    <property type="term" value="P:beta-lactam antibiotic catabolic process"/>
    <property type="evidence" value="ECO:0007669"/>
    <property type="project" value="InterPro"/>
</dbReference>
<dbReference type="PANTHER" id="PTHR35333:SF4">
    <property type="entry name" value="SLR0121 PROTEIN"/>
    <property type="match status" value="1"/>
</dbReference>
<dbReference type="SUPFAM" id="SSF56601">
    <property type="entry name" value="beta-lactamase/transpeptidase-like"/>
    <property type="match status" value="1"/>
</dbReference>
<dbReference type="InterPro" id="IPR000871">
    <property type="entry name" value="Beta-lactam_class-A"/>
</dbReference>
<dbReference type="Proteomes" id="UP000006304">
    <property type="component" value="Chromosome"/>
</dbReference>
<dbReference type="InterPro" id="IPR045155">
    <property type="entry name" value="Beta-lactam_cat"/>
</dbReference>